<organism evidence="2 3">
    <name type="scientific">Bacterioplanes sanyensis</name>
    <dbReference type="NCBI Taxonomy" id="1249553"/>
    <lineage>
        <taxon>Bacteria</taxon>
        <taxon>Pseudomonadati</taxon>
        <taxon>Pseudomonadota</taxon>
        <taxon>Gammaproteobacteria</taxon>
        <taxon>Oceanospirillales</taxon>
        <taxon>Oceanospirillaceae</taxon>
        <taxon>Bacterioplanes</taxon>
    </lineage>
</organism>
<dbReference type="SUPFAM" id="SSF53474">
    <property type="entry name" value="alpha/beta-Hydrolases"/>
    <property type="match status" value="1"/>
</dbReference>
<evidence type="ECO:0000256" key="1">
    <source>
        <dbReference type="SAM" id="SignalP"/>
    </source>
</evidence>
<feature type="signal peptide" evidence="1">
    <location>
        <begin position="1"/>
        <end position="23"/>
    </location>
</feature>
<dbReference type="InterPro" id="IPR029058">
    <property type="entry name" value="AB_hydrolase_fold"/>
</dbReference>
<reference evidence="2 3" key="1">
    <citation type="submission" date="2017-07" db="EMBL/GenBank/DDBJ databases">
        <title>Annotated genome sequence of Bacterioplanes sanyensis isolated from Red Sea.</title>
        <authorList>
            <person name="Rehman Z.U."/>
        </authorList>
    </citation>
    <scope>NUCLEOTIDE SEQUENCE [LARGE SCALE GENOMIC DNA]</scope>
    <source>
        <strain evidence="2 3">NV9</strain>
    </source>
</reference>
<accession>A0A222FMP9</accession>
<protein>
    <recommendedName>
        <fullName evidence="4">PhoPQ-activated pathogenicity</fullName>
    </recommendedName>
</protein>
<dbReference type="Proteomes" id="UP000202440">
    <property type="component" value="Chromosome"/>
</dbReference>
<dbReference type="PANTHER" id="PTHR31497:SF0">
    <property type="entry name" value="AUTOCRINE PROLIFERATION REPRESSOR PROTEIN A"/>
    <property type="match status" value="1"/>
</dbReference>
<dbReference type="PANTHER" id="PTHR31497">
    <property type="entry name" value="AUTOCRINE PROLIFERATION REPRESSOR PROTEIN A"/>
    <property type="match status" value="1"/>
</dbReference>
<proteinExistence type="predicted"/>
<sequence length="483" mass="55390">MNTVKFFRSAVLLVSSLMLAAFAQAETALDRYLAKDDGKFDWEYVRTEDKGYYVGHEVLVTSQQWLTEKETTRPLWQHDVMFYFPKKLADKPYGKLAWRTDSAIVYVAGGTHLRYSKFDDLFGKVAAKFNKIVIEVRQVPNEPWSYVVDGEGAKEMQEDNLVSRSFELFLDTGNEEWPLYLPMVKSVVKAMDASTEFLDEYHGLYVDRFSMVGGSKRGWTTWLTAAVDHRVQGIVPAVIDVLDIDESLENQYEAIGDYYPILHTYTSKNLPCRFKTEDGQKLLEIVDPIEYQDRMAGLPKFILNGTSDEFFQNTNSLNYWDQVSGPKNIRFVPNASHNLPEDAIMAGFAFASKVLDRDGRRAAPHIFWEADRENNVLTVYSSKIPMNVEFWTADNETLDYRLNVTGDEAWKSKTLRAKEMNIVFKDPDDDGRSKMYYAFSKPLDTPESGYRASLFSLDFGMQTFTTSIHMTPEAQPYSGLHCQ</sequence>
<dbReference type="Gene3D" id="3.40.50.1820">
    <property type="entry name" value="alpha/beta hydrolase"/>
    <property type="match status" value="1"/>
</dbReference>
<gene>
    <name evidence="2" type="ORF">CHH28_15820</name>
</gene>
<name>A0A222FMP9_9GAMM</name>
<keyword evidence="3" id="KW-1185">Reference proteome</keyword>
<evidence type="ECO:0000313" key="3">
    <source>
        <dbReference type="Proteomes" id="UP000202440"/>
    </source>
</evidence>
<dbReference type="RefSeq" id="WP_094061224.1">
    <property type="nucleotide sequence ID" value="NZ_CP022530.1"/>
</dbReference>
<dbReference type="Pfam" id="PF10142">
    <property type="entry name" value="PhoPQ_related"/>
    <property type="match status" value="1"/>
</dbReference>
<evidence type="ECO:0000313" key="2">
    <source>
        <dbReference type="EMBL" id="ASP40050.1"/>
    </source>
</evidence>
<dbReference type="InterPro" id="IPR009199">
    <property type="entry name" value="PhoPQ-act_pathogen-rel_PqaA"/>
</dbReference>
<evidence type="ECO:0008006" key="4">
    <source>
        <dbReference type="Google" id="ProtNLM"/>
    </source>
</evidence>
<dbReference type="OrthoDB" id="8950502at2"/>
<dbReference type="EMBL" id="CP022530">
    <property type="protein sequence ID" value="ASP40050.1"/>
    <property type="molecule type" value="Genomic_DNA"/>
</dbReference>
<keyword evidence="1" id="KW-0732">Signal</keyword>
<dbReference type="KEGG" id="bsan:CHH28_15820"/>
<dbReference type="AlphaFoldDB" id="A0A222FMP9"/>
<feature type="chain" id="PRO_5012691226" description="PhoPQ-activated pathogenicity" evidence="1">
    <location>
        <begin position="24"/>
        <end position="483"/>
    </location>
</feature>